<accession>A0AA39V6L7</accession>
<evidence type="ECO:0000313" key="9">
    <source>
        <dbReference type="Proteomes" id="UP001166286"/>
    </source>
</evidence>
<comment type="caution">
    <text evidence="8">The sequence shown here is derived from an EMBL/GenBank/DDBJ whole genome shotgun (WGS) entry which is preliminary data.</text>
</comment>
<dbReference type="EMBL" id="JAFEKC020000021">
    <property type="protein sequence ID" value="KAK0508350.1"/>
    <property type="molecule type" value="Genomic_DNA"/>
</dbReference>
<proteinExistence type="predicted"/>
<dbReference type="AlphaFoldDB" id="A0AA39V6L7"/>
<dbReference type="Gene3D" id="3.40.50.300">
    <property type="entry name" value="P-loop containing nucleotide triphosphate hydrolases"/>
    <property type="match status" value="1"/>
</dbReference>
<name>A0AA39V6L7_9LECA</name>
<feature type="transmembrane region" description="Helical" evidence="6">
    <location>
        <begin position="650"/>
        <end position="669"/>
    </location>
</feature>
<keyword evidence="5 6" id="KW-0472">Membrane</keyword>
<reference evidence="8" key="1">
    <citation type="submission" date="2023-03" db="EMBL/GenBank/DDBJ databases">
        <title>Complete genome of Cladonia borealis.</title>
        <authorList>
            <person name="Park H."/>
        </authorList>
    </citation>
    <scope>NUCLEOTIDE SEQUENCE</scope>
    <source>
        <strain evidence="8">ANT050790</strain>
    </source>
</reference>
<feature type="transmembrane region" description="Helical" evidence="6">
    <location>
        <begin position="1004"/>
        <end position="1028"/>
    </location>
</feature>
<dbReference type="Gene3D" id="1.20.58.340">
    <property type="entry name" value="Magnesium transport protein CorA, transmembrane region"/>
    <property type="match status" value="1"/>
</dbReference>
<feature type="domain" description="Nephrocystin 3-like N-terminal" evidence="7">
    <location>
        <begin position="2"/>
        <end position="142"/>
    </location>
</feature>
<keyword evidence="4 6" id="KW-1133">Transmembrane helix</keyword>
<feature type="transmembrane region" description="Helical" evidence="6">
    <location>
        <begin position="622"/>
        <end position="643"/>
    </location>
</feature>
<keyword evidence="2 6" id="KW-0812">Transmembrane</keyword>
<dbReference type="GO" id="GO:0016020">
    <property type="term" value="C:membrane"/>
    <property type="evidence" value="ECO:0007669"/>
    <property type="project" value="UniProtKB-SubCell"/>
</dbReference>
<evidence type="ECO:0000313" key="8">
    <source>
        <dbReference type="EMBL" id="KAK0508350.1"/>
    </source>
</evidence>
<dbReference type="Proteomes" id="UP001166286">
    <property type="component" value="Unassembled WGS sequence"/>
</dbReference>
<gene>
    <name evidence="8" type="ORF">JMJ35_009434</name>
</gene>
<organism evidence="8 9">
    <name type="scientific">Cladonia borealis</name>
    <dbReference type="NCBI Taxonomy" id="184061"/>
    <lineage>
        <taxon>Eukaryota</taxon>
        <taxon>Fungi</taxon>
        <taxon>Dikarya</taxon>
        <taxon>Ascomycota</taxon>
        <taxon>Pezizomycotina</taxon>
        <taxon>Lecanoromycetes</taxon>
        <taxon>OSLEUM clade</taxon>
        <taxon>Lecanoromycetidae</taxon>
        <taxon>Lecanorales</taxon>
        <taxon>Lecanorineae</taxon>
        <taxon>Cladoniaceae</taxon>
        <taxon>Cladonia</taxon>
    </lineage>
</organism>
<dbReference type="SUPFAM" id="SSF52540">
    <property type="entry name" value="P-loop containing nucleoside triphosphate hydrolases"/>
    <property type="match status" value="1"/>
</dbReference>
<evidence type="ECO:0000256" key="6">
    <source>
        <dbReference type="SAM" id="Phobius"/>
    </source>
</evidence>
<sequence length="1068" mass="119461">MRLLWLEGRIGVGKSTLCSFVVDDLLSAHHMLAYIYLDHRDHQARTKTDVLRIILRQLCLQIDGVHDSVRKLWDGFGRRGLAPAYEALRRALHDVLESSAEHHAFICLDGLDEVNMESQLSIIELVRYLNLEASITTLVTSRSSRAAVNLSSSTYAFAAHFSDTDKYINQQLTNSRRLESKLSLRNKLFERLSLSAEGMFLAVASKTDEVLKQRSPKMMLKALESLPSRLCSIYMDIIEKLRAGNSNQFDIAMTLFALMLRAARSPTFQEIQVSLAVVQGEDGPDLEEALTDVEYILDCCTDLVVGNSKTCTLSFSHPTVRLFLLGLDAVKQRVIPVSTLNGRFPGLFDPAPSMRNEDGRYNAVADMDDGESTYGSEVFSQFSRGETLVPSVRLGISRKAVSFLRGTSVSEQLVKLFMADPALPGLVASALQRVGATGFERTFSILLKRYSKNLEITASKPSQKVAAVWIGHATRRTASLLRATVRPEDTEDNKLREAAMEFDTSKDLAVNKWLAAQDGGLNPGRKAEVASRSKMEEPLAPVQLINDEDDGLLDNSDDEDLSATYTNLDAVKVFMTGSEPYMELKSSLFKQTQHEDQAVDLLTYRMDLEMAEAARQSHHIRILTLIAIIFIPLSFFTAIFGMTDMGPRNIYVYFAISMPPICVITYILVDPLNDGSGTGRWVETYMQNLWRNRFVSLDNTPAFSPFASMDAGDQLSRLWLGILNRKGDFSNYLHVWKHGKKIDITYFQWTCQCGRTFHEAVRELVPGAAERWVMSISSGQSESDQASLSSSSSPNRAPQAIAAAGTIEASYTEATGADGELQCARNDTRSETDIKTPEADPALAEYIMLCIKQKQRRVRLFPDDIKDKRTDKETFISIKKTYNSERASWWRLNTLSHIEFKKFQLYHSDYVDVSRNEKEEVPECTQKCESGCGNGCVEYWYSPPRVEQAPPIPRNAMVHFLESPSCLGTQRANRAALPKRREILELGDVHAKEGWGLIFKEKVWSLPIVTVQILGIIAAVVTTVLWCVKDEVKVGSFLPGVLVICTGQSIAALLQRWAESNLDEQGKV</sequence>
<dbReference type="PANTHER" id="PTHR10039">
    <property type="entry name" value="AMELOGENIN"/>
    <property type="match status" value="1"/>
</dbReference>
<evidence type="ECO:0000256" key="4">
    <source>
        <dbReference type="ARBA" id="ARBA00022989"/>
    </source>
</evidence>
<dbReference type="Pfam" id="PF24883">
    <property type="entry name" value="NPHP3_N"/>
    <property type="match status" value="1"/>
</dbReference>
<dbReference type="SUPFAM" id="SSF144083">
    <property type="entry name" value="Magnesium transport protein CorA, transmembrane region"/>
    <property type="match status" value="1"/>
</dbReference>
<evidence type="ECO:0000256" key="2">
    <source>
        <dbReference type="ARBA" id="ARBA00022692"/>
    </source>
</evidence>
<keyword evidence="9" id="KW-1185">Reference proteome</keyword>
<dbReference type="InterPro" id="IPR056884">
    <property type="entry name" value="NPHP3-like_N"/>
</dbReference>
<comment type="subcellular location">
    <subcellularLocation>
        <location evidence="1">Membrane</location>
        <topology evidence="1">Multi-pass membrane protein</topology>
    </subcellularLocation>
</comment>
<evidence type="ECO:0000259" key="7">
    <source>
        <dbReference type="Pfam" id="PF24883"/>
    </source>
</evidence>
<evidence type="ECO:0000256" key="5">
    <source>
        <dbReference type="ARBA" id="ARBA00023136"/>
    </source>
</evidence>
<evidence type="ECO:0000256" key="1">
    <source>
        <dbReference type="ARBA" id="ARBA00004141"/>
    </source>
</evidence>
<dbReference type="PANTHER" id="PTHR10039:SF16">
    <property type="entry name" value="GPI INOSITOL-DEACYLASE"/>
    <property type="match status" value="1"/>
</dbReference>
<feature type="transmembrane region" description="Helical" evidence="6">
    <location>
        <begin position="1040"/>
        <end position="1058"/>
    </location>
</feature>
<protein>
    <recommendedName>
        <fullName evidence="7">Nephrocystin 3-like N-terminal domain-containing protein</fullName>
    </recommendedName>
</protein>
<dbReference type="InterPro" id="IPR045863">
    <property type="entry name" value="CorA_TM1_TM2"/>
</dbReference>
<dbReference type="InterPro" id="IPR027417">
    <property type="entry name" value="P-loop_NTPase"/>
</dbReference>
<evidence type="ECO:0000256" key="3">
    <source>
        <dbReference type="ARBA" id="ARBA00022737"/>
    </source>
</evidence>
<keyword evidence="3" id="KW-0677">Repeat</keyword>